<reference evidence="1 2" key="1">
    <citation type="submission" date="2015-11" db="EMBL/GenBank/DDBJ databases">
        <authorList>
            <consortium name="Pathogen Informatics"/>
        </authorList>
    </citation>
    <scope>NUCLEOTIDE SEQUENCE [LARGE SCALE GENOMIC DNA]</scope>
    <source>
        <strain evidence="1 2">006A-0059</strain>
    </source>
</reference>
<dbReference type="Proteomes" id="UP000052237">
    <property type="component" value="Unassembled WGS sequence"/>
</dbReference>
<accession>A0A0S4SX22</accession>
<comment type="caution">
    <text evidence="1">The sequence shown here is derived from an EMBL/GenBank/DDBJ whole genome shotgun (WGS) entry which is preliminary data.</text>
</comment>
<protein>
    <submittedName>
        <fullName evidence="1">Uncharacterized protein</fullName>
    </submittedName>
</protein>
<keyword evidence="2" id="KW-1185">Reference proteome</keyword>
<dbReference type="AlphaFoldDB" id="A0A0S4SX22"/>
<evidence type="ECO:0000313" key="2">
    <source>
        <dbReference type="Proteomes" id="UP000052237"/>
    </source>
</evidence>
<evidence type="ECO:0000313" key="1">
    <source>
        <dbReference type="EMBL" id="CUU90279.1"/>
    </source>
</evidence>
<proteinExistence type="predicted"/>
<sequence length="64" mass="7587">MHNKNQILIGEQNEQNCFKQFIEFRLISLFNRLWARSKNTRILFTAFRGSQSKSGRVQEVGEIQ</sequence>
<organism evidence="1 2">
    <name type="scientific">Campylobacter hyointestinalis subsp. hyointestinalis</name>
    <dbReference type="NCBI Taxonomy" id="91352"/>
    <lineage>
        <taxon>Bacteria</taxon>
        <taxon>Pseudomonadati</taxon>
        <taxon>Campylobacterota</taxon>
        <taxon>Epsilonproteobacteria</taxon>
        <taxon>Campylobacterales</taxon>
        <taxon>Campylobacteraceae</taxon>
        <taxon>Campylobacter</taxon>
    </lineage>
</organism>
<name>A0A0S4SX22_CAMHY</name>
<gene>
    <name evidence="1" type="ORF">ERS686654_02093</name>
</gene>
<dbReference type="EMBL" id="FAVB01000008">
    <property type="protein sequence ID" value="CUU90279.1"/>
    <property type="molecule type" value="Genomic_DNA"/>
</dbReference>